<keyword evidence="2" id="KW-1185">Reference proteome</keyword>
<reference evidence="1 2" key="1">
    <citation type="submission" date="2020-02" db="EMBL/GenBank/DDBJ databases">
        <title>Draft genome sequence of Lactococcus sp. Hs30E4-3.</title>
        <authorList>
            <person name="Noda S."/>
            <person name="Yuki M."/>
            <person name="Ohkuma M."/>
        </authorList>
    </citation>
    <scope>NUCLEOTIDE SEQUENCE [LARGE SCALE GENOMIC DNA]</scope>
    <source>
        <strain evidence="1 2">Hs30E4-3</strain>
    </source>
</reference>
<name>A0A6A0B9M2_9LACT</name>
<evidence type="ECO:0000313" key="2">
    <source>
        <dbReference type="Proteomes" id="UP000480303"/>
    </source>
</evidence>
<dbReference type="RefSeq" id="WP_172208003.1">
    <property type="nucleotide sequence ID" value="NZ_BLLI01000014.1"/>
</dbReference>
<dbReference type="AlphaFoldDB" id="A0A6A0B9M2"/>
<proteinExistence type="predicted"/>
<dbReference type="EMBL" id="BLLI01000014">
    <property type="protein sequence ID" value="GFH42150.1"/>
    <property type="molecule type" value="Genomic_DNA"/>
</dbReference>
<dbReference type="InterPro" id="IPR011057">
    <property type="entry name" value="Mss4-like_sf"/>
</dbReference>
<dbReference type="Proteomes" id="UP000480303">
    <property type="component" value="Unassembled WGS sequence"/>
</dbReference>
<protein>
    <recommendedName>
        <fullName evidence="3">CENP-V/GFA domain-containing protein</fullName>
    </recommendedName>
</protein>
<gene>
    <name evidence="1" type="ORF">Hs30E_07010</name>
</gene>
<evidence type="ECO:0008006" key="3">
    <source>
        <dbReference type="Google" id="ProtNLM"/>
    </source>
</evidence>
<evidence type="ECO:0000313" key="1">
    <source>
        <dbReference type="EMBL" id="GFH42150.1"/>
    </source>
</evidence>
<sequence>MSRAFCQFCGTYLFYQNKNENAIYLNAELFDEFSHNAQLISHIFYDDKPDYYDFTNHCQKLTSDGHCMSNDD</sequence>
<dbReference type="SUPFAM" id="SSF51316">
    <property type="entry name" value="Mss4-like"/>
    <property type="match status" value="1"/>
</dbReference>
<organism evidence="1 2">
    <name type="scientific">Pseudolactococcus hodotermopsidis</name>
    <dbReference type="NCBI Taxonomy" id="2709157"/>
    <lineage>
        <taxon>Bacteria</taxon>
        <taxon>Bacillati</taxon>
        <taxon>Bacillota</taxon>
        <taxon>Bacilli</taxon>
        <taxon>Lactobacillales</taxon>
        <taxon>Streptococcaceae</taxon>
        <taxon>Pseudolactococcus</taxon>
    </lineage>
</organism>
<accession>A0A6A0B9M2</accession>
<comment type="caution">
    <text evidence="1">The sequence shown here is derived from an EMBL/GenBank/DDBJ whole genome shotgun (WGS) entry which is preliminary data.</text>
</comment>